<protein>
    <submittedName>
        <fullName evidence="3">LPXTG cell wall anchor domain-containing protein</fullName>
    </submittedName>
</protein>
<gene>
    <name evidence="3" type="ORF">NP596_19905</name>
</gene>
<feature type="compositionally biased region" description="Low complexity" evidence="1">
    <location>
        <begin position="386"/>
        <end position="400"/>
    </location>
</feature>
<keyword evidence="2" id="KW-0472">Membrane</keyword>
<proteinExistence type="predicted"/>
<feature type="region of interest" description="Disordered" evidence="1">
    <location>
        <begin position="308"/>
        <end position="438"/>
    </location>
</feature>
<feature type="region of interest" description="Disordered" evidence="1">
    <location>
        <begin position="238"/>
        <end position="261"/>
    </location>
</feature>
<dbReference type="InterPro" id="IPR011990">
    <property type="entry name" value="TPR-like_helical_dom_sf"/>
</dbReference>
<dbReference type="Proteomes" id="UP001524586">
    <property type="component" value="Unassembled WGS sequence"/>
</dbReference>
<feature type="region of interest" description="Disordered" evidence="1">
    <location>
        <begin position="1"/>
        <end position="48"/>
    </location>
</feature>
<dbReference type="EMBL" id="JANIBK010000214">
    <property type="protein sequence ID" value="MCQ8130729.1"/>
    <property type="molecule type" value="Genomic_DNA"/>
</dbReference>
<sequence>APTPPASEPTAAVAPPETQAEIKPAPAPEKPKPARPAPPPPAPAVEESDFFSSSTYSLVIGGLSVGIMGLLGWLLWRKRKIESQTNTESMFASASQIRMPDSDSSLSVPVMDINSTGAYDVGTVGESSFISDFTPSDFEAFDTDQSDIDPMSEADVYLAYGRYQQAEDLIRHAIQEQPDKDDYKLKLLEIFYANENKERFADYAQELADAGKNADRPFWGKVSDMAKEIIPDSALFGGQANPNALKPAPASPAHEASNGQASFETADDAFNFEAVSGNDDLLDLKAPTLPDMELMDEINSELAEMQLSLPEESDHSSLDFDLGSFAKPDSKTEPGPDIVAETPDIESIDFDLSGFEEGGPEAGAAESEANDTLESFDFNFDLDSTAASDSKASGEAAASAEPLDMASLESFEFPEFGEDESEAKPAPAAVEPLSEASADSADEFDFNFDFEPPSGAGIDDDIDFGVSDLTDMDEFETKIDLAKAYIDMGDAEAAKSIATEVAAKGTPEQKQAAQALLDELK</sequence>
<feature type="compositionally biased region" description="Pro residues" evidence="1">
    <location>
        <begin position="34"/>
        <end position="43"/>
    </location>
</feature>
<evidence type="ECO:0000313" key="3">
    <source>
        <dbReference type="EMBL" id="MCQ8130729.1"/>
    </source>
</evidence>
<dbReference type="NCBIfam" id="TIGR03504">
    <property type="entry name" value="FimV_Cterm"/>
    <property type="match status" value="1"/>
</dbReference>
<dbReference type="Gene3D" id="1.25.40.10">
    <property type="entry name" value="Tetratricopeptide repeat domain"/>
    <property type="match status" value="1"/>
</dbReference>
<dbReference type="NCBIfam" id="TIGR01167">
    <property type="entry name" value="LPXTG_anchor"/>
    <property type="match status" value="1"/>
</dbReference>
<feature type="non-terminal residue" evidence="3">
    <location>
        <position position="1"/>
    </location>
</feature>
<dbReference type="Gene3D" id="1.20.58.2200">
    <property type="match status" value="1"/>
</dbReference>
<name>A0ABT1UBG8_9GAMM</name>
<accession>A0ABT1UBG8</accession>
<feature type="transmembrane region" description="Helical" evidence="2">
    <location>
        <begin position="56"/>
        <end position="76"/>
    </location>
</feature>
<evidence type="ECO:0000313" key="4">
    <source>
        <dbReference type="Proteomes" id="UP001524586"/>
    </source>
</evidence>
<dbReference type="InterPro" id="IPR038440">
    <property type="entry name" value="FimV_C_sf"/>
</dbReference>
<dbReference type="RefSeq" id="WP_256617140.1">
    <property type="nucleotide sequence ID" value="NZ_JANIBK010000214.1"/>
</dbReference>
<keyword evidence="2" id="KW-1133">Transmembrane helix</keyword>
<reference evidence="3 4" key="1">
    <citation type="submission" date="2022-07" db="EMBL/GenBank/DDBJ databases">
        <title>Methylomonas rivi sp. nov., Methylomonas rosea sp. nov., Methylomonas aureus sp. nov. and Methylomonas subterranea sp. nov., four novel methanotrophs isolated from a freshwater creek and the deep terrestrial subsurface.</title>
        <authorList>
            <person name="Abin C."/>
            <person name="Sankaranarayanan K."/>
            <person name="Garner C."/>
            <person name="Sindelar R."/>
            <person name="Kotary K."/>
            <person name="Garner R."/>
            <person name="Barclay S."/>
            <person name="Lawson P."/>
            <person name="Krumholz L."/>
        </authorList>
    </citation>
    <scope>NUCLEOTIDE SEQUENCE [LARGE SCALE GENOMIC DNA]</scope>
    <source>
        <strain evidence="3 4">WSC-6</strain>
    </source>
</reference>
<organism evidence="3 4">
    <name type="scientific">Methylomonas rivi</name>
    <dbReference type="NCBI Taxonomy" id="2952226"/>
    <lineage>
        <taxon>Bacteria</taxon>
        <taxon>Pseudomonadati</taxon>
        <taxon>Pseudomonadota</taxon>
        <taxon>Gammaproteobacteria</taxon>
        <taxon>Methylococcales</taxon>
        <taxon>Methylococcaceae</taxon>
        <taxon>Methylomonas</taxon>
    </lineage>
</organism>
<evidence type="ECO:0000256" key="2">
    <source>
        <dbReference type="SAM" id="Phobius"/>
    </source>
</evidence>
<evidence type="ECO:0000256" key="1">
    <source>
        <dbReference type="SAM" id="MobiDB-lite"/>
    </source>
</evidence>
<keyword evidence="2" id="KW-0812">Transmembrane</keyword>
<dbReference type="InterPro" id="IPR020011">
    <property type="entry name" value="FimV_C"/>
</dbReference>
<feature type="compositionally biased region" description="Low complexity" evidence="1">
    <location>
        <begin position="8"/>
        <end position="24"/>
    </location>
</feature>
<comment type="caution">
    <text evidence="3">The sequence shown here is derived from an EMBL/GenBank/DDBJ whole genome shotgun (WGS) entry which is preliminary data.</text>
</comment>
<keyword evidence="4" id="KW-1185">Reference proteome</keyword>